<dbReference type="OrthoDB" id="5129277at2759"/>
<dbReference type="Proteomes" id="UP000754883">
    <property type="component" value="Unassembled WGS sequence"/>
</dbReference>
<evidence type="ECO:0000313" key="2">
    <source>
        <dbReference type="Proteomes" id="UP000754883"/>
    </source>
</evidence>
<keyword evidence="2" id="KW-1185">Reference proteome</keyword>
<dbReference type="AlphaFoldDB" id="A0A9N9UXR7"/>
<gene>
    <name evidence="1" type="ORF">CBYS24578_00011427</name>
</gene>
<comment type="caution">
    <text evidence="1">The sequence shown here is derived from an EMBL/GenBank/DDBJ whole genome shotgun (WGS) entry which is preliminary data.</text>
</comment>
<evidence type="ECO:0000313" key="1">
    <source>
        <dbReference type="EMBL" id="CAH0003106.1"/>
    </source>
</evidence>
<dbReference type="EMBL" id="CABFNO020001563">
    <property type="protein sequence ID" value="CAH0003106.1"/>
    <property type="molecule type" value="Genomic_DNA"/>
</dbReference>
<name>A0A9N9UXR7_9HYPO</name>
<sequence>MATSWLEPGSKIQEIAKEVTQTLSNKGISCVLWNQAAMDVYGYVNEDPTFNIKTVDVIVSDLKFDIAKEILAAASGGCCEETTPIDLDLGHSEAHFLWKPPRTQNSEQAEEKILVGLVRQRRVLWGRGPLEDTLEPGAPVAFLNEDFVSAENRIFPDHDPDVGSSASEIPNLPAGYGRYNMFTCQVYIMRPYLYAKTLILCAVRNYEGNNHIPIEAMILRKMGDCLDRYNVVRDLPFPYHMLYTQLRNSPDSPAATTDWVQRACRTLVGISDLG</sequence>
<accession>A0A9N9UXR7</accession>
<reference evidence="1" key="1">
    <citation type="submission" date="2021-10" db="EMBL/GenBank/DDBJ databases">
        <authorList>
            <person name="Piombo E."/>
        </authorList>
    </citation>
    <scope>NUCLEOTIDE SEQUENCE</scope>
</reference>
<protein>
    <submittedName>
        <fullName evidence="1">Uncharacterized protein</fullName>
    </submittedName>
</protein>
<organism evidence="1 2">
    <name type="scientific">Clonostachys byssicola</name>
    <dbReference type="NCBI Taxonomy" id="160290"/>
    <lineage>
        <taxon>Eukaryota</taxon>
        <taxon>Fungi</taxon>
        <taxon>Dikarya</taxon>
        <taxon>Ascomycota</taxon>
        <taxon>Pezizomycotina</taxon>
        <taxon>Sordariomycetes</taxon>
        <taxon>Hypocreomycetidae</taxon>
        <taxon>Hypocreales</taxon>
        <taxon>Bionectriaceae</taxon>
        <taxon>Clonostachys</taxon>
    </lineage>
</organism>
<proteinExistence type="predicted"/>